<dbReference type="OrthoDB" id="9815972at2"/>
<reference evidence="2" key="1">
    <citation type="submission" date="2022-07" db="EMBL/GenBank/DDBJ databases">
        <title>Enhanced cultured diversity of the mouse gut microbiota enables custom-made synthetic communities.</title>
        <authorList>
            <person name="Afrizal A."/>
        </authorList>
    </citation>
    <scope>NUCLEOTIDE SEQUENCE</scope>
    <source>
        <strain evidence="2">DSM 29482</strain>
    </source>
</reference>
<proteinExistence type="predicted"/>
<organism evidence="2 3">
    <name type="scientific">Anaerosalibacter massiliensis</name>
    <dbReference type="NCBI Taxonomy" id="1347392"/>
    <lineage>
        <taxon>Bacteria</taxon>
        <taxon>Bacillati</taxon>
        <taxon>Bacillota</taxon>
        <taxon>Tissierellia</taxon>
        <taxon>Tissierellales</taxon>
        <taxon>Sporanaerobacteraceae</taxon>
        <taxon>Anaerosalibacter</taxon>
    </lineage>
</organism>
<feature type="transmembrane region" description="Helical" evidence="1">
    <location>
        <begin position="226"/>
        <end position="247"/>
    </location>
</feature>
<dbReference type="Proteomes" id="UP001142078">
    <property type="component" value="Unassembled WGS sequence"/>
</dbReference>
<feature type="transmembrane region" description="Helical" evidence="1">
    <location>
        <begin position="30"/>
        <end position="53"/>
    </location>
</feature>
<name>A0A9X2MJC9_9FIRM</name>
<evidence type="ECO:0000313" key="3">
    <source>
        <dbReference type="Proteomes" id="UP001142078"/>
    </source>
</evidence>
<evidence type="ECO:0000256" key="1">
    <source>
        <dbReference type="SAM" id="Phobius"/>
    </source>
</evidence>
<feature type="transmembrane region" description="Helical" evidence="1">
    <location>
        <begin position="183"/>
        <end position="206"/>
    </location>
</feature>
<dbReference type="AlphaFoldDB" id="A0A9X2MJC9"/>
<keyword evidence="1" id="KW-0472">Membrane</keyword>
<dbReference type="EMBL" id="JANJZL010000011">
    <property type="protein sequence ID" value="MCR2045095.1"/>
    <property type="molecule type" value="Genomic_DNA"/>
</dbReference>
<keyword evidence="1" id="KW-1133">Transmembrane helix</keyword>
<dbReference type="PANTHER" id="PTHR43229:SF6">
    <property type="entry name" value="ABC-TYPE MULTIDRUG TRANSPORT SYSTEM, PERMEASE COMPONENT"/>
    <property type="match status" value="1"/>
</dbReference>
<feature type="transmembrane region" description="Helical" evidence="1">
    <location>
        <begin position="143"/>
        <end position="171"/>
    </location>
</feature>
<keyword evidence="3" id="KW-1185">Reference proteome</keyword>
<keyword evidence="1" id="KW-0812">Transmembrane</keyword>
<dbReference type="PANTHER" id="PTHR43229">
    <property type="entry name" value="NODULATION PROTEIN J"/>
    <property type="match status" value="1"/>
</dbReference>
<gene>
    <name evidence="2" type="ORF">NSA23_13380</name>
</gene>
<dbReference type="RefSeq" id="WP_042682607.1">
    <property type="nucleotide sequence ID" value="NZ_CABKTM010000049.1"/>
</dbReference>
<protein>
    <recommendedName>
        <fullName evidence="4">ABC-2 type transporter</fullName>
    </recommendedName>
</protein>
<dbReference type="InterPro" id="IPR051784">
    <property type="entry name" value="Nod_factor_ABC_transporter"/>
</dbReference>
<evidence type="ECO:0000313" key="2">
    <source>
        <dbReference type="EMBL" id="MCR2045095.1"/>
    </source>
</evidence>
<evidence type="ECO:0008006" key="4">
    <source>
        <dbReference type="Google" id="ProtNLM"/>
    </source>
</evidence>
<feature type="transmembrane region" description="Helical" evidence="1">
    <location>
        <begin position="108"/>
        <end position="131"/>
    </location>
</feature>
<feature type="transmembrane region" description="Helical" evidence="1">
    <location>
        <begin position="65"/>
        <end position="87"/>
    </location>
</feature>
<accession>A0A9X2MJC9</accession>
<comment type="caution">
    <text evidence="2">The sequence shown here is derived from an EMBL/GenBank/DDBJ whole genome shotgun (WGS) entry which is preliminary data.</text>
</comment>
<sequence>MKKFYYLFEVSVEKNFKELKRYKFNTISDLLLFYILFMAMFLGIQGFGTSLGISSADMGDSLEGFIVGYFLWTVMIMSFVDIAYNVIDDANKGTLEQLNMSNINLSQILVVRSMANLLVNVLLSIVLLFIIMYTTNKWIELKILSIVILIFIGIFSILGIGLICGGLALIFKKIQSLLNLAQFFLIGLVTVFPESKFISGLIPFNYVAGKIFFIVLEGNSFIDLSIFDYGIMIGNSIFYFSIGLLVFNQCVKIAKKKGLLGQY</sequence>